<evidence type="ECO:0000256" key="1">
    <source>
        <dbReference type="ARBA" id="ARBA00023015"/>
    </source>
</evidence>
<protein>
    <submittedName>
        <fullName evidence="6">IclR family transcriptional regulator</fullName>
    </submittedName>
</protein>
<dbReference type="RefSeq" id="WP_111351251.1">
    <property type="nucleotide sequence ID" value="NZ_QHHQ01000007.1"/>
</dbReference>
<evidence type="ECO:0000256" key="3">
    <source>
        <dbReference type="ARBA" id="ARBA00023163"/>
    </source>
</evidence>
<dbReference type="SUPFAM" id="SSF55781">
    <property type="entry name" value="GAF domain-like"/>
    <property type="match status" value="1"/>
</dbReference>
<dbReference type="Gene3D" id="1.10.10.10">
    <property type="entry name" value="Winged helix-like DNA-binding domain superfamily/Winged helix DNA-binding domain"/>
    <property type="match status" value="1"/>
</dbReference>
<evidence type="ECO:0000259" key="5">
    <source>
        <dbReference type="PROSITE" id="PS51078"/>
    </source>
</evidence>
<keyword evidence="2" id="KW-0238">DNA-binding</keyword>
<organism evidence="6 7">
    <name type="scientific">Acuticoccus sediminis</name>
    <dbReference type="NCBI Taxonomy" id="2184697"/>
    <lineage>
        <taxon>Bacteria</taxon>
        <taxon>Pseudomonadati</taxon>
        <taxon>Pseudomonadota</taxon>
        <taxon>Alphaproteobacteria</taxon>
        <taxon>Hyphomicrobiales</taxon>
        <taxon>Amorphaceae</taxon>
        <taxon>Acuticoccus</taxon>
    </lineage>
</organism>
<dbReference type="PROSITE" id="PS51077">
    <property type="entry name" value="HTH_ICLR"/>
    <property type="match status" value="1"/>
</dbReference>
<feature type="domain" description="IclR-ED" evidence="5">
    <location>
        <begin position="79"/>
        <end position="263"/>
    </location>
</feature>
<evidence type="ECO:0000259" key="4">
    <source>
        <dbReference type="PROSITE" id="PS51077"/>
    </source>
</evidence>
<reference evidence="6 7" key="1">
    <citation type="submission" date="2018-05" db="EMBL/GenBank/DDBJ databases">
        <title>Acuticoccus sediminis sp. nov., isolated from deep-sea sediment of Indian Ocean.</title>
        <authorList>
            <person name="Liu X."/>
            <person name="Lai Q."/>
            <person name="Du Y."/>
            <person name="Sun F."/>
            <person name="Zhang X."/>
            <person name="Wang S."/>
            <person name="Shao Z."/>
        </authorList>
    </citation>
    <scope>NUCLEOTIDE SEQUENCE [LARGE SCALE GENOMIC DNA]</scope>
    <source>
        <strain evidence="6 7">PTG4-2</strain>
    </source>
</reference>
<dbReference type="SMART" id="SM00346">
    <property type="entry name" value="HTH_ICLR"/>
    <property type="match status" value="1"/>
</dbReference>
<dbReference type="GO" id="GO:0045892">
    <property type="term" value="P:negative regulation of DNA-templated transcription"/>
    <property type="evidence" value="ECO:0007669"/>
    <property type="project" value="TreeGrafter"/>
</dbReference>
<dbReference type="InterPro" id="IPR029016">
    <property type="entry name" value="GAF-like_dom_sf"/>
</dbReference>
<dbReference type="Pfam" id="PF09339">
    <property type="entry name" value="HTH_IclR"/>
    <property type="match status" value="1"/>
</dbReference>
<dbReference type="InterPro" id="IPR005471">
    <property type="entry name" value="Tscrpt_reg_IclR_N"/>
</dbReference>
<dbReference type="GO" id="GO:0003677">
    <property type="term" value="F:DNA binding"/>
    <property type="evidence" value="ECO:0007669"/>
    <property type="project" value="UniProtKB-KW"/>
</dbReference>
<dbReference type="Gene3D" id="3.30.450.40">
    <property type="match status" value="1"/>
</dbReference>
<dbReference type="InterPro" id="IPR050707">
    <property type="entry name" value="HTH_MetabolicPath_Reg"/>
</dbReference>
<evidence type="ECO:0000256" key="2">
    <source>
        <dbReference type="ARBA" id="ARBA00023125"/>
    </source>
</evidence>
<dbReference type="SUPFAM" id="SSF46785">
    <property type="entry name" value="Winged helix' DNA-binding domain"/>
    <property type="match status" value="1"/>
</dbReference>
<comment type="caution">
    <text evidence="6">The sequence shown here is derived from an EMBL/GenBank/DDBJ whole genome shotgun (WGS) entry which is preliminary data.</text>
</comment>
<name>A0A8B2NKH2_9HYPH</name>
<dbReference type="InterPro" id="IPR014757">
    <property type="entry name" value="Tscrpt_reg_IclR_C"/>
</dbReference>
<dbReference type="PANTHER" id="PTHR30136:SF34">
    <property type="entry name" value="TRANSCRIPTIONAL REGULATOR"/>
    <property type="match status" value="1"/>
</dbReference>
<dbReference type="PANTHER" id="PTHR30136">
    <property type="entry name" value="HELIX-TURN-HELIX TRANSCRIPTIONAL REGULATOR, ICLR FAMILY"/>
    <property type="match status" value="1"/>
</dbReference>
<evidence type="ECO:0000313" key="7">
    <source>
        <dbReference type="Proteomes" id="UP000249590"/>
    </source>
</evidence>
<sequence>MDSDDALPDNHSAYLVPGLLRGLRVLEILAENGAPMTLSEIARELEVSRSSAFRLVYTLRQMNCLKDGEQKNTFTLGARVLNLGFAYLNQQSITTIARPHLSALRDEVGISTHLSVLEGHDVLYLSSHQARTGYVSNLTTGTRRRAHASTIGWVLLGDLSAEEMEAFCKGVDWTPETEHTPRNCAELAARVGQARADGYVFSHGLGRTGGSSLAVPVRNNLGRIVACVNISGPDGAFDFDRVDSFYRPAVQRTALRISEELGFSA</sequence>
<gene>
    <name evidence="6" type="ORF">DLJ53_27195</name>
</gene>
<dbReference type="GO" id="GO:0003700">
    <property type="term" value="F:DNA-binding transcription factor activity"/>
    <property type="evidence" value="ECO:0007669"/>
    <property type="project" value="TreeGrafter"/>
</dbReference>
<dbReference type="OrthoDB" id="8357778at2"/>
<keyword evidence="1" id="KW-0805">Transcription regulation</keyword>
<evidence type="ECO:0000313" key="6">
    <source>
        <dbReference type="EMBL" id="RAH98384.1"/>
    </source>
</evidence>
<proteinExistence type="predicted"/>
<feature type="domain" description="HTH iclR-type" evidence="4">
    <location>
        <begin position="16"/>
        <end position="78"/>
    </location>
</feature>
<dbReference type="InterPro" id="IPR036390">
    <property type="entry name" value="WH_DNA-bd_sf"/>
</dbReference>
<dbReference type="PROSITE" id="PS51078">
    <property type="entry name" value="ICLR_ED"/>
    <property type="match status" value="1"/>
</dbReference>
<dbReference type="InterPro" id="IPR036388">
    <property type="entry name" value="WH-like_DNA-bd_sf"/>
</dbReference>
<accession>A0A8B2NKH2</accession>
<dbReference type="EMBL" id="QHHQ01000007">
    <property type="protein sequence ID" value="RAH98384.1"/>
    <property type="molecule type" value="Genomic_DNA"/>
</dbReference>
<keyword evidence="3" id="KW-0804">Transcription</keyword>
<dbReference type="Proteomes" id="UP000249590">
    <property type="component" value="Unassembled WGS sequence"/>
</dbReference>
<dbReference type="AlphaFoldDB" id="A0A8B2NKH2"/>
<dbReference type="Pfam" id="PF01614">
    <property type="entry name" value="IclR_C"/>
    <property type="match status" value="1"/>
</dbReference>
<keyword evidence="7" id="KW-1185">Reference proteome</keyword>